<dbReference type="Gene3D" id="3.40.47.10">
    <property type="match status" value="1"/>
</dbReference>
<protein>
    <submittedName>
        <fullName evidence="5">3-oxoacyl-ACP synthase</fullName>
    </submittedName>
</protein>
<accession>A0ABS0LRU1</accession>
<proteinExistence type="predicted"/>
<evidence type="ECO:0000259" key="4">
    <source>
        <dbReference type="Pfam" id="PF08545"/>
    </source>
</evidence>
<keyword evidence="6" id="KW-1185">Reference proteome</keyword>
<evidence type="ECO:0000259" key="3">
    <source>
        <dbReference type="Pfam" id="PF08541"/>
    </source>
</evidence>
<evidence type="ECO:0000256" key="1">
    <source>
        <dbReference type="ARBA" id="ARBA00022679"/>
    </source>
</evidence>
<feature type="domain" description="Beta-ketoacyl-[acyl-carrier-protein] synthase III N-terminal" evidence="4">
    <location>
        <begin position="93"/>
        <end position="162"/>
    </location>
</feature>
<dbReference type="CDD" id="cd00830">
    <property type="entry name" value="KAS_III"/>
    <property type="match status" value="1"/>
</dbReference>
<reference evidence="5 6" key="1">
    <citation type="submission" date="2020-07" db="EMBL/GenBank/DDBJ databases">
        <title>Facklamia lactis sp. nov., isolated from raw milk.</title>
        <authorList>
            <person name="Doll E.V."/>
            <person name="Huptas C."/>
            <person name="Staib L."/>
            <person name="Wenning M."/>
            <person name="Scherer S."/>
        </authorList>
    </citation>
    <scope>NUCLEOTIDE SEQUENCE [LARGE SCALE GENOMIC DNA]</scope>
    <source>
        <strain evidence="5 6">DSM 111018</strain>
    </source>
</reference>
<dbReference type="InterPro" id="IPR013751">
    <property type="entry name" value="ACP_syn_III_N"/>
</dbReference>
<organism evidence="5 6">
    <name type="scientific">Facklamia lactis</name>
    <dbReference type="NCBI Taxonomy" id="2749967"/>
    <lineage>
        <taxon>Bacteria</taxon>
        <taxon>Bacillati</taxon>
        <taxon>Bacillota</taxon>
        <taxon>Bacilli</taxon>
        <taxon>Lactobacillales</taxon>
        <taxon>Aerococcaceae</taxon>
        <taxon>Facklamia</taxon>
    </lineage>
</organism>
<dbReference type="SUPFAM" id="SSF53901">
    <property type="entry name" value="Thiolase-like"/>
    <property type="match status" value="1"/>
</dbReference>
<gene>
    <name evidence="5" type="ORF">HZY91_08245</name>
</gene>
<dbReference type="Pfam" id="PF08541">
    <property type="entry name" value="ACP_syn_III_C"/>
    <property type="match status" value="1"/>
</dbReference>
<dbReference type="Proteomes" id="UP000721415">
    <property type="component" value="Unassembled WGS sequence"/>
</dbReference>
<sequence>MRHLKIVSHSRTQGSEKLEFQDGTRYRFPYQALNDYQLQMYEEVAQEALSRAEITIQDIDLIVVGCAGMVQMIPSTSALLQERIGKGTGIPCFDVNSTCTSFVTALDVVGSLLETGRYHRALVVSGDLVSHYINPAQEESYRLFSDGAAAFIVEATEEEVGIVYASQETWSEGAHETEIRGGLTHLSPTLWSEDNAQEYLFDMDGFAVLKIAMRKLPKMFKRGLQESGLTVDHLDKLIPHQASPALSLVTKKLKLKEGQLIDYYAEFGNMVSASIPYTLSEALDRGEIQEGDLVALYGTAAGLTLNLMFLQL</sequence>
<evidence type="ECO:0000313" key="5">
    <source>
        <dbReference type="EMBL" id="MBG9986875.1"/>
    </source>
</evidence>
<evidence type="ECO:0000313" key="6">
    <source>
        <dbReference type="Proteomes" id="UP000721415"/>
    </source>
</evidence>
<keyword evidence="1" id="KW-0808">Transferase</keyword>
<keyword evidence="2" id="KW-0012">Acyltransferase</keyword>
<dbReference type="PANTHER" id="PTHR34069:SF2">
    <property type="entry name" value="BETA-KETOACYL-[ACYL-CARRIER-PROTEIN] SYNTHASE III"/>
    <property type="match status" value="1"/>
</dbReference>
<dbReference type="InterPro" id="IPR016039">
    <property type="entry name" value="Thiolase-like"/>
</dbReference>
<comment type="caution">
    <text evidence="5">The sequence shown here is derived from an EMBL/GenBank/DDBJ whole genome shotgun (WGS) entry which is preliminary data.</text>
</comment>
<dbReference type="EMBL" id="JACBXQ010000005">
    <property type="protein sequence ID" value="MBG9986875.1"/>
    <property type="molecule type" value="Genomic_DNA"/>
</dbReference>
<dbReference type="PANTHER" id="PTHR34069">
    <property type="entry name" value="3-OXOACYL-[ACYL-CARRIER-PROTEIN] SYNTHASE 3"/>
    <property type="match status" value="1"/>
</dbReference>
<feature type="domain" description="Beta-ketoacyl-[acyl-carrier-protein] synthase III C-terminal" evidence="3">
    <location>
        <begin position="224"/>
        <end position="310"/>
    </location>
</feature>
<name>A0ABS0LRU1_9LACT</name>
<dbReference type="InterPro" id="IPR013747">
    <property type="entry name" value="ACP_syn_III_C"/>
</dbReference>
<dbReference type="RefSeq" id="WP_197115796.1">
    <property type="nucleotide sequence ID" value="NZ_JACBXQ010000005.1"/>
</dbReference>
<dbReference type="Pfam" id="PF08545">
    <property type="entry name" value="ACP_syn_III"/>
    <property type="match status" value="1"/>
</dbReference>
<evidence type="ECO:0000256" key="2">
    <source>
        <dbReference type="ARBA" id="ARBA00023315"/>
    </source>
</evidence>